<dbReference type="CDD" id="cd00093">
    <property type="entry name" value="HTH_XRE"/>
    <property type="match status" value="1"/>
</dbReference>
<dbReference type="SUPFAM" id="SSF47413">
    <property type="entry name" value="lambda repressor-like DNA-binding domains"/>
    <property type="match status" value="1"/>
</dbReference>
<dbReference type="Proteomes" id="UP000199221">
    <property type="component" value="Unassembled WGS sequence"/>
</dbReference>
<name>A0A1H9M436_9PSED</name>
<dbReference type="SMART" id="SM00530">
    <property type="entry name" value="HTH_XRE"/>
    <property type="match status" value="1"/>
</dbReference>
<evidence type="ECO:0000313" key="2">
    <source>
        <dbReference type="EMBL" id="SER18321.1"/>
    </source>
</evidence>
<sequence length="78" mass="8816">MDFPTKLKAIRKAEGLTQREFCEVLDFSESTFRKYEAGIIELGAPALLKIANHPRFKKYTLWLMTGDTAPDGGQISPR</sequence>
<protein>
    <submittedName>
        <fullName evidence="2">Helix-turn-helix domain-containing protein</fullName>
    </submittedName>
</protein>
<dbReference type="InterPro" id="IPR001387">
    <property type="entry name" value="Cro/C1-type_HTH"/>
</dbReference>
<dbReference type="EMBL" id="FOEQ01000006">
    <property type="protein sequence ID" value="SER18321.1"/>
    <property type="molecule type" value="Genomic_DNA"/>
</dbReference>
<gene>
    <name evidence="2" type="ORF">SAMN05216230_10656</name>
</gene>
<dbReference type="Gene3D" id="1.10.260.40">
    <property type="entry name" value="lambda repressor-like DNA-binding domains"/>
    <property type="match status" value="1"/>
</dbReference>
<feature type="domain" description="HTH cro/C1-type" evidence="1">
    <location>
        <begin position="7"/>
        <end position="52"/>
    </location>
</feature>
<evidence type="ECO:0000313" key="3">
    <source>
        <dbReference type="Proteomes" id="UP000199221"/>
    </source>
</evidence>
<dbReference type="InterPro" id="IPR010982">
    <property type="entry name" value="Lambda_DNA-bd_dom_sf"/>
</dbReference>
<organism evidence="2 3">
    <name type="scientific">Pseudomonas soli</name>
    <dbReference type="NCBI Taxonomy" id="1306993"/>
    <lineage>
        <taxon>Bacteria</taxon>
        <taxon>Pseudomonadati</taxon>
        <taxon>Pseudomonadota</taxon>
        <taxon>Gammaproteobacteria</taxon>
        <taxon>Pseudomonadales</taxon>
        <taxon>Pseudomonadaceae</taxon>
        <taxon>Pseudomonas</taxon>
    </lineage>
</organism>
<evidence type="ECO:0000259" key="1">
    <source>
        <dbReference type="PROSITE" id="PS50943"/>
    </source>
</evidence>
<dbReference type="RefSeq" id="WP_094011478.1">
    <property type="nucleotide sequence ID" value="NZ_FOEQ01000006.1"/>
</dbReference>
<proteinExistence type="predicted"/>
<reference evidence="2 3" key="1">
    <citation type="submission" date="2016-10" db="EMBL/GenBank/DDBJ databases">
        <authorList>
            <person name="de Groot N.N."/>
        </authorList>
    </citation>
    <scope>NUCLEOTIDE SEQUENCE [LARGE SCALE GENOMIC DNA]</scope>
    <source>
        <strain evidence="2 3">LMG 27941</strain>
    </source>
</reference>
<dbReference type="PROSITE" id="PS50943">
    <property type="entry name" value="HTH_CROC1"/>
    <property type="match status" value="1"/>
</dbReference>
<accession>A0A1H9M436</accession>
<dbReference type="AlphaFoldDB" id="A0A1H9M436"/>
<dbReference type="Pfam" id="PF01381">
    <property type="entry name" value="HTH_3"/>
    <property type="match status" value="1"/>
</dbReference>
<dbReference type="GO" id="GO:0003677">
    <property type="term" value="F:DNA binding"/>
    <property type="evidence" value="ECO:0007669"/>
    <property type="project" value="InterPro"/>
</dbReference>